<keyword evidence="2" id="KW-1185">Reference proteome</keyword>
<dbReference type="AlphaFoldDB" id="A0A0E1RZZ5"/>
<dbReference type="RefSeq" id="XP_001247938.1">
    <property type="nucleotide sequence ID" value="XM_001247937.2"/>
</dbReference>
<dbReference type="Proteomes" id="UP000001261">
    <property type="component" value="Unassembled WGS sequence"/>
</dbReference>
<proteinExistence type="predicted"/>
<protein>
    <submittedName>
        <fullName evidence="1">Uncharacterized protein</fullName>
    </submittedName>
</protein>
<dbReference type="KEGG" id="cim:CIMG_01709"/>
<dbReference type="VEuPathDB" id="FungiDB:CIMG_01709"/>
<evidence type="ECO:0000313" key="1">
    <source>
        <dbReference type="EMBL" id="EAS36355.1"/>
    </source>
</evidence>
<evidence type="ECO:0000313" key="2">
    <source>
        <dbReference type="Proteomes" id="UP000001261"/>
    </source>
</evidence>
<accession>A0A0E1RZZ5</accession>
<reference evidence="2" key="1">
    <citation type="journal article" date="2009" name="Genome Res.">
        <title>Comparative genomic analyses of the human fungal pathogens Coccidioides and their relatives.</title>
        <authorList>
            <person name="Sharpton T.J."/>
            <person name="Stajich J.E."/>
            <person name="Rounsley S.D."/>
            <person name="Gardner M.J."/>
            <person name="Wortman J.R."/>
            <person name="Jordar V.S."/>
            <person name="Maiti R."/>
            <person name="Kodira C.D."/>
            <person name="Neafsey D.E."/>
            <person name="Zeng Q."/>
            <person name="Hung C.-Y."/>
            <person name="McMahan C."/>
            <person name="Muszewska A."/>
            <person name="Grynberg M."/>
            <person name="Mandel M.A."/>
            <person name="Kellner E.M."/>
            <person name="Barker B.M."/>
            <person name="Galgiani J.N."/>
            <person name="Orbach M.J."/>
            <person name="Kirkland T.N."/>
            <person name="Cole G.T."/>
            <person name="Henn M.R."/>
            <person name="Birren B.W."/>
            <person name="Taylor J.W."/>
        </authorList>
    </citation>
    <scope>NUCLEOTIDE SEQUENCE [LARGE SCALE GENOMIC DNA]</scope>
    <source>
        <strain evidence="2">RS</strain>
    </source>
</reference>
<dbReference type="OrthoDB" id="5073671at2759"/>
<dbReference type="OMA" id="LMAVMSC"/>
<dbReference type="EMBL" id="GG704911">
    <property type="protein sequence ID" value="EAS36355.1"/>
    <property type="molecule type" value="Genomic_DNA"/>
</dbReference>
<gene>
    <name evidence="1" type="ORF">CIMG_01709</name>
</gene>
<dbReference type="InParanoid" id="A0A0E1RZZ5"/>
<sequence length="289" mass="31940">MSYPAGGYPYLPAGTGGGPNLPPPSYTQLDQNPFRDPVPPYHTFGYNSSTRDWKPSNPPTVKFPPRMNGYFNWKRSKTFHLGPTAEQKVHAVTVHSATSTCGPSVDLYDGPTNTHPVLATAAADKSSKNKLVNITVPRWPGYQEGIAELESITTSPPSKHVALAFSLPVGVGKEMRLENFEWRMSTGNEIKEQDGHSYGWKLVRMSNTMEDCVVKRSRREFGVTSDGKEVVAVLAYYCGWSMTKGFKFAFLGSGLTGTMGEQWEIVTLVSALHVWYIDFRQTMAGAALY</sequence>
<dbReference type="GeneID" id="4566994"/>
<name>A0A0E1RZZ5_COCIM</name>
<organism evidence="1 2">
    <name type="scientific">Coccidioides immitis (strain RS)</name>
    <name type="common">Valley fever fungus</name>
    <dbReference type="NCBI Taxonomy" id="246410"/>
    <lineage>
        <taxon>Eukaryota</taxon>
        <taxon>Fungi</taxon>
        <taxon>Dikarya</taxon>
        <taxon>Ascomycota</taxon>
        <taxon>Pezizomycotina</taxon>
        <taxon>Eurotiomycetes</taxon>
        <taxon>Eurotiomycetidae</taxon>
        <taxon>Onygenales</taxon>
        <taxon>Onygenaceae</taxon>
        <taxon>Coccidioides</taxon>
    </lineage>
</organism>
<reference evidence="2" key="2">
    <citation type="journal article" date="2010" name="Genome Res.">
        <title>Population genomic sequencing of Coccidioides fungi reveals recent hybridization and transposon control.</title>
        <authorList>
            <person name="Neafsey D.E."/>
            <person name="Barker B.M."/>
            <person name="Sharpton T.J."/>
            <person name="Stajich J.E."/>
            <person name="Park D.J."/>
            <person name="Whiston E."/>
            <person name="Hung C.-Y."/>
            <person name="McMahan C."/>
            <person name="White J."/>
            <person name="Sykes S."/>
            <person name="Heiman D."/>
            <person name="Young S."/>
            <person name="Zeng Q."/>
            <person name="Abouelleil A."/>
            <person name="Aftuck L."/>
            <person name="Bessette D."/>
            <person name="Brown A."/>
            <person name="FitzGerald M."/>
            <person name="Lui A."/>
            <person name="Macdonald J.P."/>
            <person name="Priest M."/>
            <person name="Orbach M.J."/>
            <person name="Galgiani J.N."/>
            <person name="Kirkland T.N."/>
            <person name="Cole G.T."/>
            <person name="Birren B.W."/>
            <person name="Henn M.R."/>
            <person name="Taylor J.W."/>
            <person name="Rounsley S.D."/>
        </authorList>
    </citation>
    <scope>GENOME REANNOTATION</scope>
    <source>
        <strain evidence="2">RS</strain>
    </source>
</reference>